<organism evidence="1 2">
    <name type="scientific">Romanomermis culicivorax</name>
    <name type="common">Nematode worm</name>
    <dbReference type="NCBI Taxonomy" id="13658"/>
    <lineage>
        <taxon>Eukaryota</taxon>
        <taxon>Metazoa</taxon>
        <taxon>Ecdysozoa</taxon>
        <taxon>Nematoda</taxon>
        <taxon>Enoplea</taxon>
        <taxon>Dorylaimia</taxon>
        <taxon>Mermithida</taxon>
        <taxon>Mermithoidea</taxon>
        <taxon>Mermithidae</taxon>
        <taxon>Romanomermis</taxon>
    </lineage>
</organism>
<keyword evidence="1" id="KW-1185">Reference proteome</keyword>
<dbReference type="WBParaSite" id="nRc.2.0.1.t09237-RA">
    <property type="protein sequence ID" value="nRc.2.0.1.t09237-RA"/>
    <property type="gene ID" value="nRc.2.0.1.g09237"/>
</dbReference>
<protein>
    <submittedName>
        <fullName evidence="2">Uncharacterized protein</fullName>
    </submittedName>
</protein>
<name>A0A915I518_ROMCU</name>
<reference evidence="2" key="1">
    <citation type="submission" date="2022-11" db="UniProtKB">
        <authorList>
            <consortium name="WormBaseParasite"/>
        </authorList>
    </citation>
    <scope>IDENTIFICATION</scope>
</reference>
<dbReference type="Proteomes" id="UP000887565">
    <property type="component" value="Unplaced"/>
</dbReference>
<dbReference type="AlphaFoldDB" id="A0A915I518"/>
<proteinExistence type="predicted"/>
<accession>A0A915I518</accession>
<sequence length="366" mass="42550">MLSALQMYTYEICVCLFSVINHTQSSPETTALEICQPGQTLLWDLLQDDAYGERLSPENEELALQYLQDLFISEPFISRQFVKACLENLREHKSSVISFKLLAKLFHSFRQITSSQQIAAMAFWSDIESNLLNIVLEDLNVWHAHSARFEYGAEIEIKVRLNFLDLIYSNRNFFRCPKMSYENLKTIWDCFDNDDSYREYFYMWLLEQLKNPQRNTVDYETVGLFLHSITSSLNATSLSATGLALLSALLKEDRPEVAVVVLPIIWQVALKNMDTKVAMGAMHLVNNFYVYVNNVEKIELLKCLQKDLFVDAGRHCFLLHILELEDINFATPHNKKLRRIFDELDITPTINVYVKVESEPEVLRFE</sequence>
<evidence type="ECO:0000313" key="1">
    <source>
        <dbReference type="Proteomes" id="UP000887565"/>
    </source>
</evidence>
<evidence type="ECO:0000313" key="2">
    <source>
        <dbReference type="WBParaSite" id="nRc.2.0.1.t09237-RA"/>
    </source>
</evidence>